<evidence type="ECO:0000259" key="1">
    <source>
        <dbReference type="Pfam" id="PF00108"/>
    </source>
</evidence>
<proteinExistence type="predicted"/>
<evidence type="ECO:0000313" key="3">
    <source>
        <dbReference type="EMBL" id="MBB5189266.1"/>
    </source>
</evidence>
<comment type="caution">
    <text evidence="3">The sequence shown here is derived from an EMBL/GenBank/DDBJ whole genome shotgun (WGS) entry which is preliminary data.</text>
</comment>
<dbReference type="SUPFAM" id="SSF53901">
    <property type="entry name" value="Thiolase-like"/>
    <property type="match status" value="2"/>
</dbReference>
<keyword evidence="4" id="KW-1185">Reference proteome</keyword>
<evidence type="ECO:0000259" key="2">
    <source>
        <dbReference type="Pfam" id="PF22691"/>
    </source>
</evidence>
<dbReference type="Proteomes" id="UP000536640">
    <property type="component" value="Unassembled WGS sequence"/>
</dbReference>
<protein>
    <submittedName>
        <fullName evidence="3">Acetyl-CoA acetyltransferase</fullName>
    </submittedName>
</protein>
<reference evidence="3 4" key="1">
    <citation type="submission" date="2020-08" db="EMBL/GenBank/DDBJ databases">
        <title>Genomic Encyclopedia of Type Strains, Phase IV (KMG-IV): sequencing the most valuable type-strain genomes for metagenomic binning, comparative biology and taxonomic classification.</title>
        <authorList>
            <person name="Goeker M."/>
        </authorList>
    </citation>
    <scope>NUCLEOTIDE SEQUENCE [LARGE SCALE GENOMIC DNA]</scope>
    <source>
        <strain evidence="3 4">DSM 25701</strain>
    </source>
</reference>
<dbReference type="PANTHER" id="PTHR42870">
    <property type="entry name" value="ACETYL-COA C-ACETYLTRANSFERASE"/>
    <property type="match status" value="1"/>
</dbReference>
<dbReference type="InterPro" id="IPR002155">
    <property type="entry name" value="Thiolase"/>
</dbReference>
<dbReference type="GO" id="GO:0003988">
    <property type="term" value="F:acetyl-CoA C-acyltransferase activity"/>
    <property type="evidence" value="ECO:0007669"/>
    <property type="project" value="UniProtKB-ARBA"/>
</dbReference>
<evidence type="ECO:0000313" key="4">
    <source>
        <dbReference type="Proteomes" id="UP000536640"/>
    </source>
</evidence>
<dbReference type="AlphaFoldDB" id="A0A840R9X9"/>
<dbReference type="InterPro" id="IPR016039">
    <property type="entry name" value="Thiolase-like"/>
</dbReference>
<dbReference type="InterPro" id="IPR020616">
    <property type="entry name" value="Thiolase_N"/>
</dbReference>
<dbReference type="EMBL" id="JACHHW010000019">
    <property type="protein sequence ID" value="MBB5189266.1"/>
    <property type="molecule type" value="Genomic_DNA"/>
</dbReference>
<name>A0A840R9X9_9GAMM</name>
<gene>
    <name evidence="3" type="ORF">HNQ57_003569</name>
</gene>
<dbReference type="Pfam" id="PF00108">
    <property type="entry name" value="Thiolase_N"/>
    <property type="match status" value="1"/>
</dbReference>
<accession>A0A840R9X9</accession>
<dbReference type="CDD" id="cd00829">
    <property type="entry name" value="SCP-x_thiolase"/>
    <property type="match status" value="1"/>
</dbReference>
<dbReference type="PANTHER" id="PTHR42870:SF1">
    <property type="entry name" value="NON-SPECIFIC LIPID-TRANSFER PROTEIN-LIKE 2"/>
    <property type="match status" value="1"/>
</dbReference>
<feature type="domain" description="Thiolase C-terminal" evidence="2">
    <location>
        <begin position="284"/>
        <end position="398"/>
    </location>
</feature>
<feature type="domain" description="Thiolase N-terminal" evidence="1">
    <location>
        <begin position="4"/>
        <end position="208"/>
    </location>
</feature>
<dbReference type="PIRSF" id="PIRSF000429">
    <property type="entry name" value="Ac-CoA_Ac_transf"/>
    <property type="match status" value="1"/>
</dbReference>
<keyword evidence="3" id="KW-0808">Transferase</keyword>
<dbReference type="InterPro" id="IPR055140">
    <property type="entry name" value="Thiolase_C_2"/>
</dbReference>
<sequence length="416" mass="44153">MSNIYIVGVGMTPLGRHIDRSLDSLTGEALDAALKDAGCNKSDIETAFYSGTTQGHLQGQTFVPGQIVLSKNGLEGIPIFNIENACASGSSGFHLAVQMLRAGSCDVALAIGAEKMNIPDKQRMFSVFDGGWDVTDPAKNLQDLLAPALGFDVPEGHESERPYSVFMSVYAAFCRHHMKEFGTTQRQIAAVSAKNHQHSVHNELAQFRTPYSIDEVLQAPPITYPLTLPMCAPISDGAAAMIVCNEEGLKRIGADRKRAIKVLATVIRSATGRPAESRELHCERLAAVQAYEIAGLGPKDMDVAEVHDATAMGEIIHAENLGLVGYGEAGPAAERGEFSIGGRIPINTSGGLESKGHPIGASGIGQIYELVTQLRGEAGKRQVDGARLAIHENSGGLNGIEEAVVAVNIFSNELGL</sequence>
<dbReference type="Pfam" id="PF22691">
    <property type="entry name" value="Thiolase_C_1"/>
    <property type="match status" value="1"/>
</dbReference>
<dbReference type="RefSeq" id="WP_184465212.1">
    <property type="nucleotide sequence ID" value="NZ_JACHHW010000019.1"/>
</dbReference>
<dbReference type="Gene3D" id="3.40.47.10">
    <property type="match status" value="1"/>
</dbReference>
<organism evidence="3 4">
    <name type="scientific">Zhongshania antarctica</name>
    <dbReference type="NCBI Taxonomy" id="641702"/>
    <lineage>
        <taxon>Bacteria</taxon>
        <taxon>Pseudomonadati</taxon>
        <taxon>Pseudomonadota</taxon>
        <taxon>Gammaproteobacteria</taxon>
        <taxon>Cellvibrionales</taxon>
        <taxon>Spongiibacteraceae</taxon>
        <taxon>Zhongshania</taxon>
    </lineage>
</organism>